<dbReference type="RefSeq" id="WP_012415240.1">
    <property type="nucleotide sequence ID" value="NC_010644.1"/>
</dbReference>
<feature type="domain" description="FeoB-type G" evidence="3">
    <location>
        <begin position="82"/>
        <end position="244"/>
    </location>
</feature>
<evidence type="ECO:0000256" key="2">
    <source>
        <dbReference type="SAM" id="Phobius"/>
    </source>
</evidence>
<dbReference type="SUPFAM" id="SSF52540">
    <property type="entry name" value="P-loop containing nucleoside triphosphate hydrolases"/>
    <property type="match status" value="1"/>
</dbReference>
<dbReference type="PROSITE" id="PS51711">
    <property type="entry name" value="G_FEOB"/>
    <property type="match status" value="1"/>
</dbReference>
<dbReference type="GO" id="GO:0015093">
    <property type="term" value="F:ferrous iron transmembrane transporter activity"/>
    <property type="evidence" value="ECO:0007669"/>
    <property type="project" value="InterPro"/>
</dbReference>
<proteinExistence type="predicted"/>
<feature type="transmembrane region" description="Helical" evidence="2">
    <location>
        <begin position="468"/>
        <end position="488"/>
    </location>
</feature>
<dbReference type="OrthoDB" id="9809127at2"/>
<evidence type="ECO:0000256" key="1">
    <source>
        <dbReference type="ARBA" id="ARBA00023004"/>
    </source>
</evidence>
<dbReference type="EMBL" id="CP001055">
    <property type="protein sequence ID" value="ACC98625.1"/>
    <property type="molecule type" value="Genomic_DNA"/>
</dbReference>
<organism evidence="4 5">
    <name type="scientific">Elusimicrobium minutum (strain Pei191)</name>
    <dbReference type="NCBI Taxonomy" id="445932"/>
    <lineage>
        <taxon>Bacteria</taxon>
        <taxon>Pseudomonadati</taxon>
        <taxon>Elusimicrobiota</taxon>
        <taxon>Elusimicrobia</taxon>
        <taxon>Elusimicrobiales</taxon>
        <taxon>Elusimicrobiaceae</taxon>
        <taxon>Elusimicrobium</taxon>
    </lineage>
</organism>
<keyword evidence="4" id="KW-0670">Pyruvate</keyword>
<sequence>MQANSEENIISLTEIRPDTNVTVHEITSQDPKLIKKFSSLGIIKGAHMVLKKSKSPMVLEVAGTKVALGRSMAEKVRVKFDVKKLVLVGNPNVGKSVIFTRLTGIKAVSSNFPGTTIALKHSTTGIGSEKVTVFDVPGIYNLEACSKADKEACEIVLKKDYDVMVCVLDAHHFERSLYFALEALALGKPTLFLINKYKSAKAKGITIDPRMVSKILKTPTVVVEGLSGEGFKTAAHAITKLLKNLTVFETPKIPATDEGKWKLIGEIVTKAQTLKHKHPSMLEMFAEWCTRPLTGLPIAAVILTICFFIIRFAGETAIDTLTPLYENYYLPFITSLFADKGMLTVILVGGGSENSFGILTDALQIALIDVMSYVIAFYAILEFLADLGYLPRLSVLLDSMLHKVGIHGYGAIPIIMGLGCKVPAVMGIRILESKREKFIALVLLLMLAPCISQSAMIITILSPHGLKYVAMVFGILLITGLASGAFLNKIMKGNPPDMFMEIPAWQMPKIKDWLIKVWYRIKEYLFDAVPLIIFGIFLINIAEMTGVLDWLAKVTQAPMQALFGLPGETSSVMLLGFLRKDVSIALLSPFNLTAAQLVTACVFMTMYVPCTATVFVMLKEAGIKQSVVIIAFTLAISTAVASAVHFLFLI</sequence>
<dbReference type="HOGENOM" id="CLU_013350_6_0_0"/>
<dbReference type="GO" id="GO:0005525">
    <property type="term" value="F:GTP binding"/>
    <property type="evidence" value="ECO:0007669"/>
    <property type="project" value="InterPro"/>
</dbReference>
<evidence type="ECO:0000259" key="3">
    <source>
        <dbReference type="PROSITE" id="PS51711"/>
    </source>
</evidence>
<feature type="transmembrane region" description="Helical" evidence="2">
    <location>
        <begin position="293"/>
        <end position="313"/>
    </location>
</feature>
<dbReference type="Proteomes" id="UP000001029">
    <property type="component" value="Chromosome"/>
</dbReference>
<dbReference type="SMART" id="SM00899">
    <property type="entry name" value="FeoA"/>
    <property type="match status" value="1"/>
</dbReference>
<feature type="transmembrane region" description="Helical" evidence="2">
    <location>
        <begin position="524"/>
        <end position="542"/>
    </location>
</feature>
<dbReference type="Pfam" id="PF04023">
    <property type="entry name" value="FeoA"/>
    <property type="match status" value="1"/>
</dbReference>
<dbReference type="Pfam" id="PF07664">
    <property type="entry name" value="FeoB_C"/>
    <property type="match status" value="1"/>
</dbReference>
<dbReference type="STRING" id="445932.Emin_1073"/>
<keyword evidence="1" id="KW-0408">Iron</keyword>
<feature type="transmembrane region" description="Helical" evidence="2">
    <location>
        <begin position="438"/>
        <end position="462"/>
    </location>
</feature>
<reference evidence="4 5" key="1">
    <citation type="journal article" date="2009" name="Appl. Environ. Microbiol.">
        <title>Genomic analysis of 'Elusimicrobium minutum,' the first cultivated representative of the phylum 'Elusimicrobia' (formerly termite group 1).</title>
        <authorList>
            <person name="Herlemann D.P.R."/>
            <person name="Geissinger O."/>
            <person name="Ikeda-Ohtsubo W."/>
            <person name="Kunin V."/>
            <person name="Sun H."/>
            <person name="Lapidus A."/>
            <person name="Hugenholtz P."/>
            <person name="Brune A."/>
        </authorList>
    </citation>
    <scope>NUCLEOTIDE SEQUENCE [LARGE SCALE GENOMIC DNA]</scope>
    <source>
        <strain evidence="4 5">Pei191</strain>
    </source>
</reference>
<dbReference type="InterPro" id="IPR038157">
    <property type="entry name" value="FeoA_core_dom"/>
</dbReference>
<dbReference type="InterPro" id="IPR011642">
    <property type="entry name" value="Gate_dom"/>
</dbReference>
<dbReference type="Pfam" id="PF02421">
    <property type="entry name" value="FeoB_N"/>
    <property type="match status" value="1"/>
</dbReference>
<gene>
    <name evidence="4" type="ordered locus">Emin_1073</name>
</gene>
<feature type="transmembrane region" description="Helical" evidence="2">
    <location>
        <begin position="404"/>
        <end position="426"/>
    </location>
</feature>
<dbReference type="InterPro" id="IPR008988">
    <property type="entry name" value="Transcriptional_repressor_C"/>
</dbReference>
<dbReference type="Pfam" id="PF07670">
    <property type="entry name" value="Gate"/>
    <property type="match status" value="2"/>
</dbReference>
<feature type="transmembrane region" description="Helical" evidence="2">
    <location>
        <begin position="362"/>
        <end position="384"/>
    </location>
</feature>
<dbReference type="PANTHER" id="PTHR43185:SF1">
    <property type="entry name" value="FE(2+) TRANSPORTER FEOB"/>
    <property type="match status" value="1"/>
</dbReference>
<evidence type="ECO:0000313" key="4">
    <source>
        <dbReference type="EMBL" id="ACC98625.1"/>
    </source>
</evidence>
<dbReference type="Gene3D" id="3.40.50.300">
    <property type="entry name" value="P-loop containing nucleotide triphosphate hydrolases"/>
    <property type="match status" value="1"/>
</dbReference>
<dbReference type="AlphaFoldDB" id="B2KDM9"/>
<evidence type="ECO:0000313" key="5">
    <source>
        <dbReference type="Proteomes" id="UP000001029"/>
    </source>
</evidence>
<dbReference type="InterPro" id="IPR030389">
    <property type="entry name" value="G_FEOB_dom"/>
</dbReference>
<dbReference type="PANTHER" id="PTHR43185">
    <property type="entry name" value="FERROUS IRON TRANSPORT PROTEIN B"/>
    <property type="match status" value="1"/>
</dbReference>
<dbReference type="InterPro" id="IPR027417">
    <property type="entry name" value="P-loop_NTPase"/>
</dbReference>
<dbReference type="SUPFAM" id="SSF50037">
    <property type="entry name" value="C-terminal domain of transcriptional repressors"/>
    <property type="match status" value="1"/>
</dbReference>
<dbReference type="InterPro" id="IPR050860">
    <property type="entry name" value="FeoB_GTPase"/>
</dbReference>
<feature type="transmembrane region" description="Helical" evidence="2">
    <location>
        <begin position="627"/>
        <end position="648"/>
    </location>
</feature>
<dbReference type="InterPro" id="IPR007167">
    <property type="entry name" value="Fe-transptr_FeoA-like"/>
</dbReference>
<keyword evidence="2" id="KW-1133">Transmembrane helix</keyword>
<dbReference type="GO" id="GO:0046914">
    <property type="term" value="F:transition metal ion binding"/>
    <property type="evidence" value="ECO:0007669"/>
    <property type="project" value="InterPro"/>
</dbReference>
<name>B2KDM9_ELUMP</name>
<keyword evidence="2" id="KW-0812">Transmembrane</keyword>
<protein>
    <submittedName>
        <fullName evidence="4">Putative indolepyruvate ferredoxin oxidoreductase</fullName>
    </submittedName>
</protein>
<feature type="transmembrane region" description="Helical" evidence="2">
    <location>
        <begin position="328"/>
        <end position="350"/>
    </location>
</feature>
<dbReference type="KEGG" id="emi:Emin_1073"/>
<accession>B2KDM9</accession>
<dbReference type="InterPro" id="IPR011640">
    <property type="entry name" value="Fe2_transport_prot_B_C"/>
</dbReference>
<keyword evidence="2" id="KW-0472">Membrane</keyword>
<dbReference type="Gene3D" id="2.30.30.90">
    <property type="match status" value="1"/>
</dbReference>
<dbReference type="GO" id="GO:0005886">
    <property type="term" value="C:plasma membrane"/>
    <property type="evidence" value="ECO:0007669"/>
    <property type="project" value="TreeGrafter"/>
</dbReference>
<keyword evidence="5" id="KW-1185">Reference proteome</keyword>